<feature type="transmembrane region" description="Helical" evidence="9">
    <location>
        <begin position="270"/>
        <end position="291"/>
    </location>
</feature>
<evidence type="ECO:0000256" key="2">
    <source>
        <dbReference type="ARBA" id="ARBA00022475"/>
    </source>
</evidence>
<feature type="transmembrane region" description="Helical" evidence="9">
    <location>
        <begin position="87"/>
        <end position="109"/>
    </location>
</feature>
<protein>
    <recommendedName>
        <fullName evidence="9">Protoheme IX farnesyltransferase</fullName>
        <ecNumber evidence="9">2.5.1.141</ecNumber>
    </recommendedName>
    <alternativeName>
        <fullName evidence="9">Heme B farnesyltransferase</fullName>
    </alternativeName>
    <alternativeName>
        <fullName evidence="9">Heme O synthase</fullName>
    </alternativeName>
</protein>
<feature type="transmembrane region" description="Helical" evidence="9">
    <location>
        <begin position="42"/>
        <end position="66"/>
    </location>
</feature>
<dbReference type="CDD" id="cd13957">
    <property type="entry name" value="PT_UbiA_Cox10"/>
    <property type="match status" value="1"/>
</dbReference>
<evidence type="ECO:0000256" key="1">
    <source>
        <dbReference type="ARBA" id="ARBA00004141"/>
    </source>
</evidence>
<keyword evidence="7 9" id="KW-0472">Membrane</keyword>
<dbReference type="EMBL" id="BAABKI010000012">
    <property type="protein sequence ID" value="GAA5173157.1"/>
    <property type="molecule type" value="Genomic_DNA"/>
</dbReference>
<feature type="transmembrane region" description="Helical" evidence="9">
    <location>
        <begin position="239"/>
        <end position="258"/>
    </location>
</feature>
<evidence type="ECO:0000256" key="9">
    <source>
        <dbReference type="HAMAP-Rule" id="MF_00154"/>
    </source>
</evidence>
<evidence type="ECO:0000256" key="5">
    <source>
        <dbReference type="ARBA" id="ARBA00022989"/>
    </source>
</evidence>
<dbReference type="EC" id="2.5.1.141" evidence="9"/>
<keyword evidence="5 9" id="KW-1133">Transmembrane helix</keyword>
<feature type="transmembrane region" description="Helical" evidence="9">
    <location>
        <begin position="12"/>
        <end position="36"/>
    </location>
</feature>
<dbReference type="InterPro" id="IPR044878">
    <property type="entry name" value="UbiA_sf"/>
</dbReference>
<comment type="subcellular location">
    <subcellularLocation>
        <location evidence="9">Cell membrane</location>
        <topology evidence="9">Multi-pass membrane protein</topology>
    </subcellularLocation>
    <subcellularLocation>
        <location evidence="1">Membrane</location>
        <topology evidence="1">Multi-pass membrane protein</topology>
    </subcellularLocation>
</comment>
<keyword evidence="2 9" id="KW-1003">Cell membrane</keyword>
<evidence type="ECO:0000313" key="11">
    <source>
        <dbReference type="Proteomes" id="UP001500074"/>
    </source>
</evidence>
<dbReference type="Pfam" id="PF01040">
    <property type="entry name" value="UbiA"/>
    <property type="match status" value="1"/>
</dbReference>
<comment type="similarity">
    <text evidence="9">Belongs to the UbiA prenyltransferase family. Protoheme IX farnesyltransferase subfamily.</text>
</comment>
<sequence length="302" mass="32560">MGKPFQVKAKAFVSLTKPGIIFGNLISVAGGFFLASQGNVDFLLLLATMMGIALVIASGCAFNNYIDRDIDRLMERTQDRVLVQGLVSPRATLVFATLLGLAGFGVLYIGTTPTALLFAAIGFAIYVGAYSLYLKRHSEYGTLIGSLSGATPPVVGYCAVSNEFDLGALTLLLIFCLWQMPHSYAIAIFRFKDYRAASIPVLPVIRGVQTAKHYIAGYIVAFLAATLLLSVAGYAGYGYLIVAAAMGGYWLYMALAGFRTTNDEAWAKKVFIFSIFTITALSVMMAIDFQLPGAPVLWTSLR</sequence>
<dbReference type="Proteomes" id="UP001500074">
    <property type="component" value="Unassembled WGS sequence"/>
</dbReference>
<feature type="transmembrane region" description="Helical" evidence="9">
    <location>
        <begin position="166"/>
        <end position="189"/>
    </location>
</feature>
<dbReference type="PANTHER" id="PTHR43448">
    <property type="entry name" value="PROTOHEME IX FARNESYLTRANSFERASE, MITOCHONDRIAL"/>
    <property type="match status" value="1"/>
</dbReference>
<dbReference type="Gene3D" id="1.10.357.140">
    <property type="entry name" value="UbiA prenyltransferase"/>
    <property type="match status" value="1"/>
</dbReference>
<name>A0ABP9R9P1_9GAMM</name>
<dbReference type="RefSeq" id="WP_268871181.1">
    <property type="nucleotide sequence ID" value="NZ_BAABKI010000012.1"/>
</dbReference>
<dbReference type="PANTHER" id="PTHR43448:SF2">
    <property type="entry name" value="PROTOHEME IX FARNESYLTRANSFERASE, MITOCHONDRIAL"/>
    <property type="match status" value="1"/>
</dbReference>
<reference evidence="11" key="1">
    <citation type="journal article" date="2019" name="Int. J. Syst. Evol. Microbiol.">
        <title>The Global Catalogue of Microorganisms (GCM) 10K type strain sequencing project: providing services to taxonomists for standard genome sequencing and annotation.</title>
        <authorList>
            <consortium name="The Broad Institute Genomics Platform"/>
            <consortium name="The Broad Institute Genome Sequencing Center for Infectious Disease"/>
            <person name="Wu L."/>
            <person name="Ma J."/>
        </authorList>
    </citation>
    <scope>NUCLEOTIDE SEQUENCE [LARGE SCALE GENOMIC DNA]</scope>
    <source>
        <strain evidence="11">JCM 18472</strain>
    </source>
</reference>
<dbReference type="HAMAP" id="MF_00154">
    <property type="entry name" value="CyoE_CtaB"/>
    <property type="match status" value="1"/>
</dbReference>
<dbReference type="InterPro" id="IPR006369">
    <property type="entry name" value="Protohaem_IX_farnesylTrfase"/>
</dbReference>
<feature type="transmembrane region" description="Helical" evidence="9">
    <location>
        <begin position="115"/>
        <end position="133"/>
    </location>
</feature>
<keyword evidence="3 9" id="KW-0808">Transferase</keyword>
<organism evidence="10 11">
    <name type="scientific">Modicisalibacter zincidurans</name>
    <dbReference type="NCBI Taxonomy" id="1178777"/>
    <lineage>
        <taxon>Bacteria</taxon>
        <taxon>Pseudomonadati</taxon>
        <taxon>Pseudomonadota</taxon>
        <taxon>Gammaproteobacteria</taxon>
        <taxon>Oceanospirillales</taxon>
        <taxon>Halomonadaceae</taxon>
        <taxon>Modicisalibacter</taxon>
    </lineage>
</organism>
<comment type="caution">
    <text evidence="10">The sequence shown here is derived from an EMBL/GenBank/DDBJ whole genome shotgun (WGS) entry which is preliminary data.</text>
</comment>
<evidence type="ECO:0000256" key="8">
    <source>
        <dbReference type="ARBA" id="ARBA00047690"/>
    </source>
</evidence>
<dbReference type="InterPro" id="IPR030470">
    <property type="entry name" value="UbiA_prenylTrfase_CS"/>
</dbReference>
<comment type="function">
    <text evidence="9">Converts heme B (protoheme IX) to heme O by substitution of the vinyl group on carbon 2 of heme B porphyrin ring with a hydroxyethyl farnesyl side group.</text>
</comment>
<evidence type="ECO:0000313" key="10">
    <source>
        <dbReference type="EMBL" id="GAA5173157.1"/>
    </source>
</evidence>
<feature type="transmembrane region" description="Helical" evidence="9">
    <location>
        <begin position="215"/>
        <end position="233"/>
    </location>
</feature>
<evidence type="ECO:0000256" key="6">
    <source>
        <dbReference type="ARBA" id="ARBA00023133"/>
    </source>
</evidence>
<dbReference type="NCBIfam" id="TIGR01473">
    <property type="entry name" value="cyoE_ctaB"/>
    <property type="match status" value="1"/>
</dbReference>
<gene>
    <name evidence="9 10" type="primary">cyoE</name>
    <name evidence="10" type="ORF">GCM10023342_11220</name>
</gene>
<evidence type="ECO:0000256" key="4">
    <source>
        <dbReference type="ARBA" id="ARBA00022692"/>
    </source>
</evidence>
<evidence type="ECO:0000256" key="3">
    <source>
        <dbReference type="ARBA" id="ARBA00022679"/>
    </source>
</evidence>
<dbReference type="NCBIfam" id="NF003348">
    <property type="entry name" value="PRK04375.1-1"/>
    <property type="match status" value="1"/>
</dbReference>
<proteinExistence type="inferred from homology"/>
<evidence type="ECO:0000256" key="7">
    <source>
        <dbReference type="ARBA" id="ARBA00023136"/>
    </source>
</evidence>
<dbReference type="InterPro" id="IPR000537">
    <property type="entry name" value="UbiA_prenyltransferase"/>
</dbReference>
<keyword evidence="4 9" id="KW-0812">Transmembrane</keyword>
<accession>A0ABP9R9P1</accession>
<comment type="miscellaneous">
    <text evidence="9">Carbon 2 of the heme B porphyrin ring is defined according to the Fischer nomenclature.</text>
</comment>
<comment type="catalytic activity">
    <reaction evidence="8 9">
        <text>heme b + (2E,6E)-farnesyl diphosphate + H2O = Fe(II)-heme o + diphosphate</text>
        <dbReference type="Rhea" id="RHEA:28070"/>
        <dbReference type="ChEBI" id="CHEBI:15377"/>
        <dbReference type="ChEBI" id="CHEBI:33019"/>
        <dbReference type="ChEBI" id="CHEBI:60344"/>
        <dbReference type="ChEBI" id="CHEBI:60530"/>
        <dbReference type="ChEBI" id="CHEBI:175763"/>
        <dbReference type="EC" id="2.5.1.141"/>
    </reaction>
</comment>
<keyword evidence="6 9" id="KW-0350">Heme biosynthesis</keyword>
<keyword evidence="11" id="KW-1185">Reference proteome</keyword>
<dbReference type="PROSITE" id="PS00943">
    <property type="entry name" value="UBIA"/>
    <property type="match status" value="1"/>
</dbReference>
<feature type="transmembrane region" description="Helical" evidence="9">
    <location>
        <begin position="140"/>
        <end position="160"/>
    </location>
</feature>
<comment type="pathway">
    <text evidence="9">Porphyrin-containing compound metabolism; heme O biosynthesis; heme O from protoheme: step 1/1.</text>
</comment>